<evidence type="ECO:0000256" key="1">
    <source>
        <dbReference type="ARBA" id="ARBA00010688"/>
    </source>
</evidence>
<reference evidence="5 6" key="1">
    <citation type="submission" date="2021-05" db="EMBL/GenBank/DDBJ databases">
        <title>A Polyphasic approach of four new species of the genus Ohtaekwangia: Ohtaekwangia histidinii sp. nov., Ohtaekwangia cretensis sp. nov., Ohtaekwangia indiensis sp. nov., Ohtaekwangia reichenbachii sp. nov. from diverse environment.</title>
        <authorList>
            <person name="Octaviana S."/>
        </authorList>
    </citation>
    <scope>NUCLEOTIDE SEQUENCE [LARGE SCALE GENOMIC DNA]</scope>
    <source>
        <strain evidence="5 6">PWU37</strain>
    </source>
</reference>
<dbReference type="EMBL" id="JAHESC010000028">
    <property type="protein sequence ID" value="MBT1688594.1"/>
    <property type="molecule type" value="Genomic_DNA"/>
</dbReference>
<name>A0AAP2GER4_9BACT</name>
<sequence>MSIRSLAYGEILWDIIEGEPFLGGAPFNFASHLARFGATSAIISRLGHDDLGRKAAARAVHHGVDTRYIQQDAALPTGTVEVILQHGQPDYIIFENVAYDNIRYPEFAEKVNAASFDVFYFGSLIQRNVVSAQTLKNILTHHRFPHIFYDVNLRKGGYSKNIIGDSLASCTILKLNIDEVPVVSDLIFDRSHDTKTFAEQICEKFAIAVVIITAADKGCFVFHQGVLHAVEGVQIELCDAIGAGDAFSAAFVYSYVTGKNVAEAARIANQIGAFVASRKGPIPDYPDEIIRLVTGA</sequence>
<dbReference type="AlphaFoldDB" id="A0AAP2GER4"/>
<dbReference type="PANTHER" id="PTHR43085">
    <property type="entry name" value="HEXOKINASE FAMILY MEMBER"/>
    <property type="match status" value="1"/>
</dbReference>
<dbReference type="SUPFAM" id="SSF53613">
    <property type="entry name" value="Ribokinase-like"/>
    <property type="match status" value="1"/>
</dbReference>
<organism evidence="5 6">
    <name type="scientific">Dawidia soli</name>
    <dbReference type="NCBI Taxonomy" id="2782352"/>
    <lineage>
        <taxon>Bacteria</taxon>
        <taxon>Pseudomonadati</taxon>
        <taxon>Bacteroidota</taxon>
        <taxon>Cytophagia</taxon>
        <taxon>Cytophagales</taxon>
        <taxon>Chryseotaleaceae</taxon>
        <taxon>Dawidia</taxon>
    </lineage>
</organism>
<proteinExistence type="inferred from homology"/>
<evidence type="ECO:0000259" key="4">
    <source>
        <dbReference type="Pfam" id="PF00294"/>
    </source>
</evidence>
<dbReference type="Gene3D" id="3.40.1190.20">
    <property type="match status" value="1"/>
</dbReference>
<gene>
    <name evidence="5" type="ORF">KK078_18635</name>
</gene>
<feature type="domain" description="Carbohydrate kinase PfkB" evidence="4">
    <location>
        <begin position="22"/>
        <end position="286"/>
    </location>
</feature>
<dbReference type="InterPro" id="IPR029056">
    <property type="entry name" value="Ribokinase-like"/>
</dbReference>
<dbReference type="RefSeq" id="WP_254091818.1">
    <property type="nucleotide sequence ID" value="NZ_JAHESC010000028.1"/>
</dbReference>
<dbReference type="InterPro" id="IPR011611">
    <property type="entry name" value="PfkB_dom"/>
</dbReference>
<dbReference type="Proteomes" id="UP001319180">
    <property type="component" value="Unassembled WGS sequence"/>
</dbReference>
<evidence type="ECO:0000313" key="5">
    <source>
        <dbReference type="EMBL" id="MBT1688594.1"/>
    </source>
</evidence>
<dbReference type="InterPro" id="IPR002173">
    <property type="entry name" value="Carboh/pur_kinase_PfkB_CS"/>
</dbReference>
<evidence type="ECO:0000256" key="2">
    <source>
        <dbReference type="ARBA" id="ARBA00022679"/>
    </source>
</evidence>
<comment type="caution">
    <text evidence="5">The sequence shown here is derived from an EMBL/GenBank/DDBJ whole genome shotgun (WGS) entry which is preliminary data.</text>
</comment>
<evidence type="ECO:0000256" key="3">
    <source>
        <dbReference type="ARBA" id="ARBA00022777"/>
    </source>
</evidence>
<evidence type="ECO:0000313" key="6">
    <source>
        <dbReference type="Proteomes" id="UP001319180"/>
    </source>
</evidence>
<dbReference type="InterPro" id="IPR050306">
    <property type="entry name" value="PfkB_Carbo_kinase"/>
</dbReference>
<protein>
    <submittedName>
        <fullName evidence="5">Carbohydrate kinase</fullName>
    </submittedName>
</protein>
<keyword evidence="3 5" id="KW-0418">Kinase</keyword>
<dbReference type="PANTHER" id="PTHR43085:SF57">
    <property type="entry name" value="CARBOHYDRATE KINASE PFKB DOMAIN-CONTAINING PROTEIN"/>
    <property type="match status" value="1"/>
</dbReference>
<dbReference type="Pfam" id="PF00294">
    <property type="entry name" value="PfkB"/>
    <property type="match status" value="1"/>
</dbReference>
<keyword evidence="6" id="KW-1185">Reference proteome</keyword>
<comment type="similarity">
    <text evidence="1">Belongs to the carbohydrate kinase PfkB family.</text>
</comment>
<dbReference type="PROSITE" id="PS00583">
    <property type="entry name" value="PFKB_KINASES_1"/>
    <property type="match status" value="1"/>
</dbReference>
<dbReference type="GO" id="GO:0016301">
    <property type="term" value="F:kinase activity"/>
    <property type="evidence" value="ECO:0007669"/>
    <property type="project" value="UniProtKB-KW"/>
</dbReference>
<keyword evidence="2" id="KW-0808">Transferase</keyword>
<accession>A0AAP2GER4</accession>